<comment type="caution">
    <text evidence="1">The sequence shown here is derived from an EMBL/GenBank/DDBJ whole genome shotgun (WGS) entry which is preliminary data.</text>
</comment>
<dbReference type="AlphaFoldDB" id="A8RLD9"/>
<organism evidence="1 2">
    <name type="scientific">Enterocloster bolteae (strain ATCC BAA-613 / DSM 15670 / CCUG 46953 / JCM 12243 / WAL 16351)</name>
    <name type="common">Clostridium bolteae</name>
    <dbReference type="NCBI Taxonomy" id="411902"/>
    <lineage>
        <taxon>Bacteria</taxon>
        <taxon>Bacillati</taxon>
        <taxon>Bacillota</taxon>
        <taxon>Clostridia</taxon>
        <taxon>Lachnospirales</taxon>
        <taxon>Lachnospiraceae</taxon>
        <taxon>Enterocloster</taxon>
    </lineage>
</organism>
<protein>
    <submittedName>
        <fullName evidence="1">Uncharacterized protein</fullName>
    </submittedName>
</protein>
<gene>
    <name evidence="1" type="ORF">CLOBOL_01587</name>
</gene>
<proteinExistence type="predicted"/>
<dbReference type="EMBL" id="ABCC02000017">
    <property type="protein sequence ID" value="EDP18232.1"/>
    <property type="molecule type" value="Genomic_DNA"/>
</dbReference>
<sequence>MQEFLRTTLFGLSFSMGRRNAPSPNADKFNERNFL</sequence>
<dbReference type="PaxDb" id="411902-CLOBOL_01587"/>
<evidence type="ECO:0000313" key="2">
    <source>
        <dbReference type="Proteomes" id="UP000005396"/>
    </source>
</evidence>
<reference evidence="1 2" key="1">
    <citation type="submission" date="2007-08" db="EMBL/GenBank/DDBJ databases">
        <authorList>
            <person name="Fulton L."/>
            <person name="Clifton S."/>
            <person name="Fulton B."/>
            <person name="Xu J."/>
            <person name="Minx P."/>
            <person name="Pepin K.H."/>
            <person name="Johnson M."/>
            <person name="Thiruvilangam P."/>
            <person name="Bhonagiri V."/>
            <person name="Nash W.E."/>
            <person name="Mardis E.R."/>
            <person name="Wilson R.K."/>
        </authorList>
    </citation>
    <scope>NUCLEOTIDE SEQUENCE [LARGE SCALE GENOMIC DNA]</scope>
    <source>
        <strain evidence="2">ATCC BAA-613 / DSM 15670 / CCUG 46953 / JCM 12243 / WAL 16351</strain>
    </source>
</reference>
<reference evidence="1 2" key="2">
    <citation type="submission" date="2007-09" db="EMBL/GenBank/DDBJ databases">
        <title>Draft genome sequence of Clostridium bolteae (ATCC BAA-613).</title>
        <authorList>
            <person name="Sudarsanam P."/>
            <person name="Ley R."/>
            <person name="Guruge J."/>
            <person name="Turnbaugh P.J."/>
            <person name="Mahowald M."/>
            <person name="Liep D."/>
            <person name="Gordon J."/>
        </authorList>
    </citation>
    <scope>NUCLEOTIDE SEQUENCE [LARGE SCALE GENOMIC DNA]</scope>
    <source>
        <strain evidence="2">ATCC BAA-613 / DSM 15670 / CCUG 46953 / JCM 12243 / WAL 16351</strain>
    </source>
</reference>
<name>A8RLD9_ENTBW</name>
<dbReference type="HOGENOM" id="CLU_3364144_0_0_9"/>
<dbReference type="Proteomes" id="UP000005396">
    <property type="component" value="Unassembled WGS sequence"/>
</dbReference>
<accession>A8RLD9</accession>
<evidence type="ECO:0000313" key="1">
    <source>
        <dbReference type="EMBL" id="EDP18232.1"/>
    </source>
</evidence>